<reference evidence="2 3" key="1">
    <citation type="submission" date="2020-11" db="EMBL/GenBank/DDBJ databases">
        <title>P. mediterranea TC4 genome.</title>
        <authorList>
            <person name="Molmeret M."/>
        </authorList>
    </citation>
    <scope>NUCLEOTIDE SEQUENCE [LARGE SCALE GENOMIC DNA]</scope>
    <source>
        <strain evidence="2 3">TC4</strain>
    </source>
</reference>
<feature type="non-terminal residue" evidence="2">
    <location>
        <position position="85"/>
    </location>
</feature>
<dbReference type="EMBL" id="JADKYU010001002">
    <property type="protein sequence ID" value="MBF4986158.1"/>
    <property type="molecule type" value="Genomic_DNA"/>
</dbReference>
<evidence type="ECO:0000256" key="1">
    <source>
        <dbReference type="SAM" id="Phobius"/>
    </source>
</evidence>
<organism evidence="2 3">
    <name type="scientific">Nonlabens mediterrranea</name>
    <dbReference type="NCBI Taxonomy" id="1419947"/>
    <lineage>
        <taxon>Bacteria</taxon>
        <taxon>Pseudomonadati</taxon>
        <taxon>Bacteroidota</taxon>
        <taxon>Flavobacteriia</taxon>
        <taxon>Flavobacteriales</taxon>
        <taxon>Flavobacteriaceae</taxon>
        <taxon>Nonlabens</taxon>
    </lineage>
</organism>
<proteinExistence type="predicted"/>
<keyword evidence="1" id="KW-1133">Transmembrane helix</keyword>
<evidence type="ECO:0000313" key="3">
    <source>
        <dbReference type="Proteomes" id="UP001194729"/>
    </source>
</evidence>
<accession>A0ABS0A9T9</accession>
<protein>
    <submittedName>
        <fullName evidence="2">Energy transducer TonB</fullName>
    </submittedName>
</protein>
<keyword evidence="3" id="KW-1185">Reference proteome</keyword>
<evidence type="ECO:0000313" key="2">
    <source>
        <dbReference type="EMBL" id="MBF4986158.1"/>
    </source>
</evidence>
<keyword evidence="1" id="KW-0812">Transmembrane</keyword>
<dbReference type="Proteomes" id="UP001194729">
    <property type="component" value="Unassembled WGS sequence"/>
</dbReference>
<gene>
    <name evidence="2" type="ORF">FNJ87_18175</name>
</gene>
<comment type="caution">
    <text evidence="2">The sequence shown here is derived from an EMBL/GenBank/DDBJ whole genome shotgun (WGS) entry which is preliminary data.</text>
</comment>
<feature type="transmembrane region" description="Helical" evidence="1">
    <location>
        <begin position="15"/>
        <end position="34"/>
    </location>
</feature>
<name>A0ABS0A9T9_9FLAO</name>
<sequence length="85" mass="9686">MEIKKSESSDLRTNIKLYVLMGLAFMLLLSWQGLEYETKEVTEIEEYVEPEAFVEEEEVPITMMLNTPPPPPPPPPAPVELQVLV</sequence>
<keyword evidence="1" id="KW-0472">Membrane</keyword>